<proteinExistence type="predicted"/>
<accession>A0ACB8QRM0</accession>
<gene>
    <name evidence="1" type="ORF">K488DRAFT_84169</name>
</gene>
<name>A0ACB8QRM0_9AGAM</name>
<comment type="caution">
    <text evidence="1">The sequence shown here is derived from an EMBL/GenBank/DDBJ whole genome shotgun (WGS) entry which is preliminary data.</text>
</comment>
<sequence length="176" mass="19230">MARFAFALPLLAVTLAGAAPNALWNQVAILSQGGPVRTTESWDWSDCGLTSDPIQIESIVVTPDPPKPGQEMTVTVKASAQEVVEDGAYADVTVKLGVVKLLHREFDLCEEARNANMSVTCPVDKGDYTVVQSVTLPKEIPQARFTVDVQGYTVDDDDLFCVNLKVNFMKFPRLGW</sequence>
<evidence type="ECO:0000313" key="2">
    <source>
        <dbReference type="Proteomes" id="UP000814128"/>
    </source>
</evidence>
<dbReference type="Proteomes" id="UP000814128">
    <property type="component" value="Unassembled WGS sequence"/>
</dbReference>
<evidence type="ECO:0000313" key="1">
    <source>
        <dbReference type="EMBL" id="KAI0034323.1"/>
    </source>
</evidence>
<keyword evidence="2" id="KW-1185">Reference proteome</keyword>
<dbReference type="EMBL" id="MU273503">
    <property type="protein sequence ID" value="KAI0034323.1"/>
    <property type="molecule type" value="Genomic_DNA"/>
</dbReference>
<protein>
    <submittedName>
        <fullName evidence="1">ML domain-containing protein</fullName>
    </submittedName>
</protein>
<reference evidence="1" key="2">
    <citation type="journal article" date="2022" name="New Phytol.">
        <title>Evolutionary transition to the ectomycorrhizal habit in the genomes of a hyperdiverse lineage of mushroom-forming fungi.</title>
        <authorList>
            <person name="Looney B."/>
            <person name="Miyauchi S."/>
            <person name="Morin E."/>
            <person name="Drula E."/>
            <person name="Courty P.E."/>
            <person name="Kohler A."/>
            <person name="Kuo A."/>
            <person name="LaButti K."/>
            <person name="Pangilinan J."/>
            <person name="Lipzen A."/>
            <person name="Riley R."/>
            <person name="Andreopoulos W."/>
            <person name="He G."/>
            <person name="Johnson J."/>
            <person name="Nolan M."/>
            <person name="Tritt A."/>
            <person name="Barry K.W."/>
            <person name="Grigoriev I.V."/>
            <person name="Nagy L.G."/>
            <person name="Hibbett D."/>
            <person name="Henrissat B."/>
            <person name="Matheny P.B."/>
            <person name="Labbe J."/>
            <person name="Martin F.M."/>
        </authorList>
    </citation>
    <scope>NUCLEOTIDE SEQUENCE</scope>
    <source>
        <strain evidence="1">EC-137</strain>
    </source>
</reference>
<reference evidence="1" key="1">
    <citation type="submission" date="2021-02" db="EMBL/GenBank/DDBJ databases">
        <authorList>
            <consortium name="DOE Joint Genome Institute"/>
            <person name="Ahrendt S."/>
            <person name="Looney B.P."/>
            <person name="Miyauchi S."/>
            <person name="Morin E."/>
            <person name="Drula E."/>
            <person name="Courty P.E."/>
            <person name="Chicoki N."/>
            <person name="Fauchery L."/>
            <person name="Kohler A."/>
            <person name="Kuo A."/>
            <person name="Labutti K."/>
            <person name="Pangilinan J."/>
            <person name="Lipzen A."/>
            <person name="Riley R."/>
            <person name="Andreopoulos W."/>
            <person name="He G."/>
            <person name="Johnson J."/>
            <person name="Barry K.W."/>
            <person name="Grigoriev I.V."/>
            <person name="Nagy L."/>
            <person name="Hibbett D."/>
            <person name="Henrissat B."/>
            <person name="Matheny P.B."/>
            <person name="Labbe J."/>
            <person name="Martin F."/>
        </authorList>
    </citation>
    <scope>NUCLEOTIDE SEQUENCE</scope>
    <source>
        <strain evidence="1">EC-137</strain>
    </source>
</reference>
<organism evidence="1 2">
    <name type="scientific">Vararia minispora EC-137</name>
    <dbReference type="NCBI Taxonomy" id="1314806"/>
    <lineage>
        <taxon>Eukaryota</taxon>
        <taxon>Fungi</taxon>
        <taxon>Dikarya</taxon>
        <taxon>Basidiomycota</taxon>
        <taxon>Agaricomycotina</taxon>
        <taxon>Agaricomycetes</taxon>
        <taxon>Russulales</taxon>
        <taxon>Lachnocladiaceae</taxon>
        <taxon>Vararia</taxon>
    </lineage>
</organism>